<dbReference type="RefSeq" id="WP_120353439.1">
    <property type="nucleotide sequence ID" value="NZ_RAQO01000003.1"/>
</dbReference>
<evidence type="ECO:0000313" key="2">
    <source>
        <dbReference type="Proteomes" id="UP000286482"/>
    </source>
</evidence>
<dbReference type="InterPro" id="IPR013783">
    <property type="entry name" value="Ig-like_fold"/>
</dbReference>
<sequence length="106" mass="12200">MPIKKQHLKSKPEVKVTFEVSKEACQGAVQVFLLAEFNDWAELEMKALKSGSFKLVVNIAKDQQLSYQYKFKFCMPDGSIRFDNDWQAEAYVANEFGEENSLLNLE</sequence>
<organism evidence="1 2">
    <name type="scientific">Alginatibacterium sediminis</name>
    <dbReference type="NCBI Taxonomy" id="2164068"/>
    <lineage>
        <taxon>Bacteria</taxon>
        <taxon>Pseudomonadati</taxon>
        <taxon>Pseudomonadota</taxon>
        <taxon>Gammaproteobacteria</taxon>
        <taxon>Alteromonadales</taxon>
        <taxon>Alteromonadaceae</taxon>
        <taxon>Alginatibacterium</taxon>
    </lineage>
</organism>
<name>A0A420EJL1_9ALTE</name>
<dbReference type="Gene3D" id="2.60.40.10">
    <property type="entry name" value="Immunoglobulins"/>
    <property type="match status" value="1"/>
</dbReference>
<dbReference type="SUPFAM" id="SSF81296">
    <property type="entry name" value="E set domains"/>
    <property type="match status" value="1"/>
</dbReference>
<dbReference type="InterPro" id="IPR014756">
    <property type="entry name" value="Ig_E-set"/>
</dbReference>
<reference evidence="1 2" key="1">
    <citation type="submission" date="2018-09" db="EMBL/GenBank/DDBJ databases">
        <authorList>
            <person name="Wang Z."/>
        </authorList>
    </citation>
    <scope>NUCLEOTIDE SEQUENCE [LARGE SCALE GENOMIC DNA]</scope>
    <source>
        <strain evidence="1 2">ALS 81</strain>
    </source>
</reference>
<gene>
    <name evidence="1" type="ORF">DBZ36_02920</name>
</gene>
<evidence type="ECO:0000313" key="1">
    <source>
        <dbReference type="EMBL" id="RKF20911.1"/>
    </source>
</evidence>
<dbReference type="OrthoDB" id="5451596at2"/>
<keyword evidence="2" id="KW-1185">Reference proteome</keyword>
<accession>A0A420EJL1</accession>
<dbReference type="EMBL" id="RAQO01000003">
    <property type="protein sequence ID" value="RKF20911.1"/>
    <property type="molecule type" value="Genomic_DNA"/>
</dbReference>
<dbReference type="AlphaFoldDB" id="A0A420EJL1"/>
<dbReference type="Proteomes" id="UP000286482">
    <property type="component" value="Unassembled WGS sequence"/>
</dbReference>
<dbReference type="CDD" id="cd07184">
    <property type="entry name" value="E_set_Isoamylase_like_N"/>
    <property type="match status" value="1"/>
</dbReference>
<protein>
    <submittedName>
        <fullName evidence="1">1,4-alpha-glucan branching protein</fullName>
    </submittedName>
</protein>
<comment type="caution">
    <text evidence="1">The sequence shown here is derived from an EMBL/GenBank/DDBJ whole genome shotgun (WGS) entry which is preliminary data.</text>
</comment>
<proteinExistence type="predicted"/>